<reference evidence="2" key="2">
    <citation type="submission" date="2020-06" db="EMBL/GenBank/DDBJ databases">
        <title>Helianthus annuus Genome sequencing and assembly Release 2.</title>
        <authorList>
            <person name="Gouzy J."/>
            <person name="Langlade N."/>
            <person name="Munos S."/>
        </authorList>
    </citation>
    <scope>NUCLEOTIDE SEQUENCE</scope>
    <source>
        <tissue evidence="2">Leaves</tissue>
    </source>
</reference>
<dbReference type="EMBL" id="MNCJ02000327">
    <property type="protein sequence ID" value="KAF5779153.1"/>
    <property type="molecule type" value="Genomic_DNA"/>
</dbReference>
<keyword evidence="3" id="KW-1185">Reference proteome</keyword>
<dbReference type="AlphaFoldDB" id="A0A9K3MXU0"/>
<sequence>MVRIRQFEFLCRSMHIEPTVNHFLVFYQFHCSQGFYSFAQRSSAKKILLHPSKSFHDWKPKFFFIKAGVIPMKITFRGTEDIMVENMKTPLLEIWCQDLKDVPSIELPERALVATGMSLYWKMDREDKPVYMEGDKIVSLYVIANKRENGKMSTILKGDGEELWYLQIFRNFALPRDEDLSRNLQLVSKQRVPAVIIALKAQSSKAKNVKGGKKGTRHSSDSLCDYVVVSDTLEGLAPVVARKPKAEPRDTADIPASNPDDPIDLELSPEPEAQPAKKVPKRKIGKRGNLDAFIRKPPPCTKAAETEVEKVVKVGNPEVEKPVEVEMETEKVVEPETADVDVSQPKSPEVVTRDLENGKSVPEDPLVAIPTSATTSAPVNIERIPVGDQGFFTHDEENSPIRPKETPGDYYYRTYSEKKASDIHAPVWNLKKSDTFSD</sequence>
<evidence type="ECO:0000313" key="2">
    <source>
        <dbReference type="EMBL" id="KAF5779153.1"/>
    </source>
</evidence>
<protein>
    <submittedName>
        <fullName evidence="2">Uncharacterized protein</fullName>
    </submittedName>
</protein>
<reference evidence="2" key="1">
    <citation type="journal article" date="2017" name="Nature">
        <title>The sunflower genome provides insights into oil metabolism, flowering and Asterid evolution.</title>
        <authorList>
            <person name="Badouin H."/>
            <person name="Gouzy J."/>
            <person name="Grassa C.J."/>
            <person name="Murat F."/>
            <person name="Staton S.E."/>
            <person name="Cottret L."/>
            <person name="Lelandais-Briere C."/>
            <person name="Owens G.L."/>
            <person name="Carrere S."/>
            <person name="Mayjonade B."/>
            <person name="Legrand L."/>
            <person name="Gill N."/>
            <person name="Kane N.C."/>
            <person name="Bowers J.E."/>
            <person name="Hubner S."/>
            <person name="Bellec A."/>
            <person name="Berard A."/>
            <person name="Berges H."/>
            <person name="Blanchet N."/>
            <person name="Boniface M.C."/>
            <person name="Brunel D."/>
            <person name="Catrice O."/>
            <person name="Chaidir N."/>
            <person name="Claudel C."/>
            <person name="Donnadieu C."/>
            <person name="Faraut T."/>
            <person name="Fievet G."/>
            <person name="Helmstetter N."/>
            <person name="King M."/>
            <person name="Knapp S.J."/>
            <person name="Lai Z."/>
            <person name="Le Paslier M.C."/>
            <person name="Lippi Y."/>
            <person name="Lorenzon L."/>
            <person name="Mandel J.R."/>
            <person name="Marage G."/>
            <person name="Marchand G."/>
            <person name="Marquand E."/>
            <person name="Bret-Mestries E."/>
            <person name="Morien E."/>
            <person name="Nambeesan S."/>
            <person name="Nguyen T."/>
            <person name="Pegot-Espagnet P."/>
            <person name="Pouilly N."/>
            <person name="Raftis F."/>
            <person name="Sallet E."/>
            <person name="Schiex T."/>
            <person name="Thomas J."/>
            <person name="Vandecasteele C."/>
            <person name="Vares D."/>
            <person name="Vear F."/>
            <person name="Vautrin S."/>
            <person name="Crespi M."/>
            <person name="Mangin B."/>
            <person name="Burke J.M."/>
            <person name="Salse J."/>
            <person name="Munos S."/>
            <person name="Vincourt P."/>
            <person name="Rieseberg L.H."/>
            <person name="Langlade N.B."/>
        </authorList>
    </citation>
    <scope>NUCLEOTIDE SEQUENCE</scope>
    <source>
        <tissue evidence="2">Leaves</tissue>
    </source>
</reference>
<organism evidence="2 3">
    <name type="scientific">Helianthus annuus</name>
    <name type="common">Common sunflower</name>
    <dbReference type="NCBI Taxonomy" id="4232"/>
    <lineage>
        <taxon>Eukaryota</taxon>
        <taxon>Viridiplantae</taxon>
        <taxon>Streptophyta</taxon>
        <taxon>Embryophyta</taxon>
        <taxon>Tracheophyta</taxon>
        <taxon>Spermatophyta</taxon>
        <taxon>Magnoliopsida</taxon>
        <taxon>eudicotyledons</taxon>
        <taxon>Gunneridae</taxon>
        <taxon>Pentapetalae</taxon>
        <taxon>asterids</taxon>
        <taxon>campanulids</taxon>
        <taxon>Asterales</taxon>
        <taxon>Asteraceae</taxon>
        <taxon>Asteroideae</taxon>
        <taxon>Heliantheae alliance</taxon>
        <taxon>Heliantheae</taxon>
        <taxon>Helianthus</taxon>
    </lineage>
</organism>
<evidence type="ECO:0000313" key="3">
    <source>
        <dbReference type="Proteomes" id="UP000215914"/>
    </source>
</evidence>
<gene>
    <name evidence="2" type="ORF">HanXRQr2_Chr12g0555991</name>
</gene>
<dbReference type="PANTHER" id="PTHR31099:SF49">
    <property type="entry name" value="MYOSIN HEAVY CHAIN-LIKE PROTEIN"/>
    <property type="match status" value="1"/>
</dbReference>
<dbReference type="PANTHER" id="PTHR31099">
    <property type="entry name" value="OS06G0165300 PROTEIN"/>
    <property type="match status" value="1"/>
</dbReference>
<name>A0A9K3MXU0_HELAN</name>
<feature type="region of interest" description="Disordered" evidence="1">
    <location>
        <begin position="388"/>
        <end position="408"/>
    </location>
</feature>
<proteinExistence type="predicted"/>
<feature type="compositionally biased region" description="Basic and acidic residues" evidence="1">
    <location>
        <begin position="393"/>
        <end position="407"/>
    </location>
</feature>
<dbReference type="Proteomes" id="UP000215914">
    <property type="component" value="Unassembled WGS sequence"/>
</dbReference>
<feature type="region of interest" description="Disordered" evidence="1">
    <location>
        <begin position="242"/>
        <end position="297"/>
    </location>
</feature>
<feature type="compositionally biased region" description="Basic and acidic residues" evidence="1">
    <location>
        <begin position="322"/>
        <end position="334"/>
    </location>
</feature>
<feature type="region of interest" description="Disordered" evidence="1">
    <location>
        <begin position="322"/>
        <end position="374"/>
    </location>
</feature>
<accession>A0A9K3MXU0</accession>
<comment type="caution">
    <text evidence="2">The sequence shown here is derived from an EMBL/GenBank/DDBJ whole genome shotgun (WGS) entry which is preliminary data.</text>
</comment>
<evidence type="ECO:0000256" key="1">
    <source>
        <dbReference type="SAM" id="MobiDB-lite"/>
    </source>
</evidence>
<dbReference type="Gramene" id="mRNA:HanXRQr2_Chr12g0555991">
    <property type="protein sequence ID" value="mRNA:HanXRQr2_Chr12g0555991"/>
    <property type="gene ID" value="HanXRQr2_Chr12g0555991"/>
</dbReference>